<dbReference type="Proteomes" id="UP000239001">
    <property type="component" value="Unassembled WGS sequence"/>
</dbReference>
<keyword evidence="1" id="KW-0812">Transmembrane</keyword>
<evidence type="ECO:0000256" key="1">
    <source>
        <dbReference type="SAM" id="Phobius"/>
    </source>
</evidence>
<keyword evidence="1" id="KW-1133">Transmembrane helix</keyword>
<dbReference type="AlphaFoldDB" id="A0A2T1LVQ6"/>
<gene>
    <name evidence="2" type="ORF">C7H19_15375</name>
</gene>
<feature type="transmembrane region" description="Helical" evidence="1">
    <location>
        <begin position="12"/>
        <end position="32"/>
    </location>
</feature>
<dbReference type="RefSeq" id="WP_106457769.1">
    <property type="nucleotide sequence ID" value="NZ_PXOH01000017.1"/>
</dbReference>
<organism evidence="2 3">
    <name type="scientific">Aphanothece hegewaldii CCALA 016</name>
    <dbReference type="NCBI Taxonomy" id="2107694"/>
    <lineage>
        <taxon>Bacteria</taxon>
        <taxon>Bacillati</taxon>
        <taxon>Cyanobacteriota</taxon>
        <taxon>Cyanophyceae</taxon>
        <taxon>Oscillatoriophycideae</taxon>
        <taxon>Chroococcales</taxon>
        <taxon>Aphanothecaceae</taxon>
        <taxon>Aphanothece</taxon>
    </lineage>
</organism>
<evidence type="ECO:0000313" key="3">
    <source>
        <dbReference type="Proteomes" id="UP000239001"/>
    </source>
</evidence>
<protein>
    <submittedName>
        <fullName evidence="2">Uncharacterized protein</fullName>
    </submittedName>
</protein>
<keyword evidence="1" id="KW-0472">Membrane</keyword>
<name>A0A2T1LVQ6_9CHRO</name>
<reference evidence="2 3" key="2">
    <citation type="submission" date="2018-03" db="EMBL/GenBank/DDBJ databases">
        <authorList>
            <person name="Keele B.F."/>
        </authorList>
    </citation>
    <scope>NUCLEOTIDE SEQUENCE [LARGE SCALE GENOMIC DNA]</scope>
    <source>
        <strain evidence="2 3">CCALA 016</strain>
    </source>
</reference>
<evidence type="ECO:0000313" key="2">
    <source>
        <dbReference type="EMBL" id="PSF35804.1"/>
    </source>
</evidence>
<sequence length="63" mass="7097">MIITKKYRFHLLMYGSLALSFLVLYLVLSRTIDLNLVSSSLEQLSFHSSGTCQCPLCQVITIS</sequence>
<proteinExistence type="predicted"/>
<accession>A0A2T1LVQ6</accession>
<keyword evidence="3" id="KW-1185">Reference proteome</keyword>
<comment type="caution">
    <text evidence="2">The sequence shown here is derived from an EMBL/GenBank/DDBJ whole genome shotgun (WGS) entry which is preliminary data.</text>
</comment>
<dbReference type="EMBL" id="PXOH01000017">
    <property type="protein sequence ID" value="PSF35804.1"/>
    <property type="molecule type" value="Genomic_DNA"/>
</dbReference>
<reference evidence="2 3" key="1">
    <citation type="submission" date="2018-03" db="EMBL/GenBank/DDBJ databases">
        <title>The ancient ancestry and fast evolution of plastids.</title>
        <authorList>
            <person name="Moore K.R."/>
            <person name="Magnabosco C."/>
            <person name="Momper L."/>
            <person name="Gold D.A."/>
            <person name="Bosak T."/>
            <person name="Fournier G.P."/>
        </authorList>
    </citation>
    <scope>NUCLEOTIDE SEQUENCE [LARGE SCALE GENOMIC DNA]</scope>
    <source>
        <strain evidence="2 3">CCALA 016</strain>
    </source>
</reference>